<proteinExistence type="predicted"/>
<evidence type="ECO:0000313" key="2">
    <source>
        <dbReference type="EMBL" id="CAF4326850.1"/>
    </source>
</evidence>
<protein>
    <submittedName>
        <fullName evidence="1">Uncharacterized protein</fullName>
    </submittedName>
</protein>
<dbReference type="Proteomes" id="UP000681722">
    <property type="component" value="Unassembled WGS sequence"/>
</dbReference>
<evidence type="ECO:0000313" key="3">
    <source>
        <dbReference type="Proteomes" id="UP000663829"/>
    </source>
</evidence>
<dbReference type="AlphaFoldDB" id="A0A815PWY7"/>
<keyword evidence="3" id="KW-1185">Reference proteome</keyword>
<evidence type="ECO:0000313" key="1">
    <source>
        <dbReference type="EMBL" id="CAF1454416.1"/>
    </source>
</evidence>
<dbReference type="EMBL" id="CAJNOQ010019658">
    <property type="protein sequence ID" value="CAF1454416.1"/>
    <property type="molecule type" value="Genomic_DNA"/>
</dbReference>
<dbReference type="EMBL" id="CAJOBC010085112">
    <property type="protein sequence ID" value="CAF4326850.1"/>
    <property type="molecule type" value="Genomic_DNA"/>
</dbReference>
<dbReference type="Proteomes" id="UP000663829">
    <property type="component" value="Unassembled WGS sequence"/>
</dbReference>
<organism evidence="1 3">
    <name type="scientific">Didymodactylos carnosus</name>
    <dbReference type="NCBI Taxonomy" id="1234261"/>
    <lineage>
        <taxon>Eukaryota</taxon>
        <taxon>Metazoa</taxon>
        <taxon>Spiralia</taxon>
        <taxon>Gnathifera</taxon>
        <taxon>Rotifera</taxon>
        <taxon>Eurotatoria</taxon>
        <taxon>Bdelloidea</taxon>
        <taxon>Philodinida</taxon>
        <taxon>Philodinidae</taxon>
        <taxon>Didymodactylos</taxon>
    </lineage>
</organism>
<comment type="caution">
    <text evidence="1">The sequence shown here is derived from an EMBL/GenBank/DDBJ whole genome shotgun (WGS) entry which is preliminary data.</text>
</comment>
<name>A0A815PWY7_9BILA</name>
<accession>A0A815PWY7</accession>
<gene>
    <name evidence="1" type="ORF">GPM918_LOCUS34850</name>
    <name evidence="2" type="ORF">SRO942_LOCUS35566</name>
</gene>
<sequence length="301" mass="34678">MARSIPVVLKYDDHGRRTYLLESDEFEDFNQRLYGVYETVNHNHIDIFQYLDDDEYLDITKGSFFELKFLFIVNPTIKLKCRILMKKGLSPQQQHDFQNAQNSSNSGTVTIIPIPNSKVPIRTTTPTTLATAEINTTEENFAEKFYPNGLKNQFLDSYEQSNNTFQPNFGRVTTADTEMLLYEFNETIDTDNESRLMDMETVPINFLDPVDGYEASDTRGLQKTNLLPVTWCAQHAQADKINENTLPFNIISSEAQQQFQTTTLQTINDGMERLSVMNDVKEKQDKRYLTDIYPDATAKQP</sequence>
<reference evidence="1" key="1">
    <citation type="submission" date="2021-02" db="EMBL/GenBank/DDBJ databases">
        <authorList>
            <person name="Nowell W R."/>
        </authorList>
    </citation>
    <scope>NUCLEOTIDE SEQUENCE</scope>
</reference>